<dbReference type="GeneID" id="8245001"/>
<dbReference type="Proteomes" id="UP000002009">
    <property type="component" value="Chromosome 7"/>
</dbReference>
<dbReference type="KEGG" id="mis:MICPUN_108681"/>
<dbReference type="EMBL" id="CP001328">
    <property type="protein sequence ID" value="ACO65320.1"/>
    <property type="molecule type" value="Genomic_DNA"/>
</dbReference>
<name>C1EB47_MICCC</name>
<dbReference type="AlphaFoldDB" id="C1EB47"/>
<protein>
    <submittedName>
        <fullName evidence="2">Uncharacterized protein</fullName>
    </submittedName>
</protein>
<accession>C1EB47</accession>
<evidence type="ECO:0000256" key="1">
    <source>
        <dbReference type="SAM" id="MobiDB-lite"/>
    </source>
</evidence>
<sequence>MTTRIAADGSDDADDDREVPFEEVPFDVPPHAGYRVRGGVRRVDVTLVSDAISGAGRAARDAAQSRVFAMERVRAERAAKIKAWGEAWKAPPKPLKPPKPPGWEEVKATKIAALDARYGSDARVASEAARSVREREVRARETAAAGDGVVIGDGEIADGIEDALGTSAGGPLDVLGDSTGTAAQPGGGAVLCRLGLPDPNFVRLVDST</sequence>
<feature type="region of interest" description="Disordered" evidence="1">
    <location>
        <begin position="1"/>
        <end position="26"/>
    </location>
</feature>
<evidence type="ECO:0000313" key="2">
    <source>
        <dbReference type="EMBL" id="ACO65320.1"/>
    </source>
</evidence>
<dbReference type="InParanoid" id="C1EB47"/>
<reference evidence="2 3" key="1">
    <citation type="journal article" date="2009" name="Science">
        <title>Green evolution and dynamic adaptations revealed by genomes of the marine picoeukaryotes Micromonas.</title>
        <authorList>
            <person name="Worden A.Z."/>
            <person name="Lee J.H."/>
            <person name="Mock T."/>
            <person name="Rouze P."/>
            <person name="Simmons M.P."/>
            <person name="Aerts A.L."/>
            <person name="Allen A.E."/>
            <person name="Cuvelier M.L."/>
            <person name="Derelle E."/>
            <person name="Everett M.V."/>
            <person name="Foulon E."/>
            <person name="Grimwood J."/>
            <person name="Gundlach H."/>
            <person name="Henrissat B."/>
            <person name="Napoli C."/>
            <person name="McDonald S.M."/>
            <person name="Parker M.S."/>
            <person name="Rombauts S."/>
            <person name="Salamov A."/>
            <person name="Von Dassow P."/>
            <person name="Badger J.H."/>
            <person name="Coutinho P.M."/>
            <person name="Demir E."/>
            <person name="Dubchak I."/>
            <person name="Gentemann C."/>
            <person name="Eikrem W."/>
            <person name="Gready J.E."/>
            <person name="John U."/>
            <person name="Lanier W."/>
            <person name="Lindquist E.A."/>
            <person name="Lucas S."/>
            <person name="Mayer K.F."/>
            <person name="Moreau H."/>
            <person name="Not F."/>
            <person name="Otillar R."/>
            <person name="Panaud O."/>
            <person name="Pangilinan J."/>
            <person name="Paulsen I."/>
            <person name="Piegu B."/>
            <person name="Poliakov A."/>
            <person name="Robbens S."/>
            <person name="Schmutz J."/>
            <person name="Toulza E."/>
            <person name="Wyss T."/>
            <person name="Zelensky A."/>
            <person name="Zhou K."/>
            <person name="Armbrust E.V."/>
            <person name="Bhattacharya D."/>
            <person name="Goodenough U.W."/>
            <person name="Van de Peer Y."/>
            <person name="Grigoriev I.V."/>
        </authorList>
    </citation>
    <scope>NUCLEOTIDE SEQUENCE [LARGE SCALE GENOMIC DNA]</scope>
    <source>
        <strain evidence="3">RCC299 / NOUM17</strain>
    </source>
</reference>
<proteinExistence type="predicted"/>
<gene>
    <name evidence="2" type="ORF">MICPUN_108681</name>
</gene>
<keyword evidence="3" id="KW-1185">Reference proteome</keyword>
<organism evidence="2 3">
    <name type="scientific">Micromonas commoda (strain RCC299 / NOUM17 / CCMP2709)</name>
    <name type="common">Picoplanktonic green alga</name>
    <dbReference type="NCBI Taxonomy" id="296587"/>
    <lineage>
        <taxon>Eukaryota</taxon>
        <taxon>Viridiplantae</taxon>
        <taxon>Chlorophyta</taxon>
        <taxon>Mamiellophyceae</taxon>
        <taxon>Mamiellales</taxon>
        <taxon>Mamiellaceae</taxon>
        <taxon>Micromonas</taxon>
    </lineage>
</organism>
<evidence type="ECO:0000313" key="3">
    <source>
        <dbReference type="Proteomes" id="UP000002009"/>
    </source>
</evidence>
<dbReference type="RefSeq" id="XP_002504062.1">
    <property type="nucleotide sequence ID" value="XM_002504016.1"/>
</dbReference>